<evidence type="ECO:0000259" key="4">
    <source>
        <dbReference type="Pfam" id="PF00294"/>
    </source>
</evidence>
<comment type="similarity">
    <text evidence="1">Belongs to the carbohydrate kinase PfkB family.</text>
</comment>
<dbReference type="Gene3D" id="3.40.1190.20">
    <property type="match status" value="1"/>
</dbReference>
<dbReference type="Proteomes" id="UP000240717">
    <property type="component" value="Unassembled WGS sequence"/>
</dbReference>
<keyword evidence="3 5" id="KW-0418">Kinase</keyword>
<dbReference type="SUPFAM" id="SSF53613">
    <property type="entry name" value="Ribokinase-like"/>
    <property type="match status" value="1"/>
</dbReference>
<feature type="domain" description="Carbohydrate kinase PfkB" evidence="4">
    <location>
        <begin position="5"/>
        <end position="194"/>
    </location>
</feature>
<dbReference type="RefSeq" id="WP_075778687.1">
    <property type="nucleotide sequence ID" value="NZ_JBLGEG010000003.1"/>
</dbReference>
<gene>
    <name evidence="5" type="ORF">BU085_06895</name>
</gene>
<dbReference type="GO" id="GO:0016301">
    <property type="term" value="F:kinase activity"/>
    <property type="evidence" value="ECO:0007669"/>
    <property type="project" value="UniProtKB-KW"/>
</dbReference>
<dbReference type="STRING" id="1194526.A284_11500"/>
<evidence type="ECO:0000313" key="6">
    <source>
        <dbReference type="Proteomes" id="UP000240717"/>
    </source>
</evidence>
<evidence type="ECO:0000256" key="3">
    <source>
        <dbReference type="ARBA" id="ARBA00022777"/>
    </source>
</evidence>
<dbReference type="PANTHER" id="PTHR43320:SF2">
    <property type="entry name" value="2-DEHYDRO-3-DEOXYGLUCONOKINASE_2-DEHYDRO-3-DEOXYGALACTONOKINASE"/>
    <property type="match status" value="1"/>
</dbReference>
<dbReference type="InterPro" id="IPR011611">
    <property type="entry name" value="PfkB_dom"/>
</dbReference>
<dbReference type="InterPro" id="IPR029056">
    <property type="entry name" value="Ribokinase-like"/>
</dbReference>
<dbReference type="Pfam" id="PF00294">
    <property type="entry name" value="PfkB"/>
    <property type="match status" value="1"/>
</dbReference>
<accession>A0A2T4Q080</accession>
<organism evidence="5 6">
    <name type="scientific">Staphylococcus warneri</name>
    <dbReference type="NCBI Taxonomy" id="1292"/>
    <lineage>
        <taxon>Bacteria</taxon>
        <taxon>Bacillati</taxon>
        <taxon>Bacillota</taxon>
        <taxon>Bacilli</taxon>
        <taxon>Bacillales</taxon>
        <taxon>Staphylococcaceae</taxon>
        <taxon>Staphylococcus</taxon>
    </lineage>
</organism>
<dbReference type="EMBL" id="PZEV01000019">
    <property type="protein sequence ID" value="PTI50965.1"/>
    <property type="molecule type" value="Genomic_DNA"/>
</dbReference>
<comment type="caution">
    <text evidence="5">The sequence shown here is derived from an EMBL/GenBank/DDBJ whole genome shotgun (WGS) entry which is preliminary data.</text>
</comment>
<sequence length="336" mass="38602">MSFITFGEILMRLSTPNHQTFNQAQSFDINYGGAEMNVAIGLSGLGVKTSMISAVPDNDLGNQIIQNLKRYDVNTEHMSQKEGRLGLYYIESGYAQRANRLIYDRQMSTFSQFYHRDDVIKPILKGHDWFHITGITAGLNQELLLFLKKAVKVAKELGLFVSCDLNFRAALWDFDTARKEMSDILYDVDLVFGYEPIALPDDKGHDQKDGLDRMADIDVIRPYLIQIHEKYNVQYIAFVQRKIFNHKRNRLQGFLSTKDQLAKTEPLDVDILDRLGTGDAFSVGVIYGIMQKWNLEKIVEFGIYNMSYKHNIFGDFSYASLENIYASIQSNRDINR</sequence>
<dbReference type="PANTHER" id="PTHR43320">
    <property type="entry name" value="SUGAR KINASE"/>
    <property type="match status" value="1"/>
</dbReference>
<reference evidence="5 6" key="1">
    <citation type="journal article" date="2016" name="Front. Microbiol.">
        <title>Comprehensive Phylogenetic Analysis of Bovine Non-aureus Staphylococci Species Based on Whole-Genome Sequencing.</title>
        <authorList>
            <person name="Naushad S."/>
            <person name="Barkema H.W."/>
            <person name="Luby C."/>
            <person name="Condas L.A."/>
            <person name="Nobrega D.B."/>
            <person name="Carson D.A."/>
            <person name="De Buck J."/>
        </authorList>
    </citation>
    <scope>NUCLEOTIDE SEQUENCE [LARGE SCALE GENOMIC DNA]</scope>
    <source>
        <strain evidence="5 6">SNUC 2993</strain>
    </source>
</reference>
<name>A0A2T4Q080_STAWA</name>
<dbReference type="AlphaFoldDB" id="A0A2T4Q080"/>
<evidence type="ECO:0000256" key="2">
    <source>
        <dbReference type="ARBA" id="ARBA00022679"/>
    </source>
</evidence>
<dbReference type="CDD" id="cd01166">
    <property type="entry name" value="KdgK"/>
    <property type="match status" value="1"/>
</dbReference>
<protein>
    <submittedName>
        <fullName evidence="5">Sugar kinase</fullName>
    </submittedName>
</protein>
<proteinExistence type="inferred from homology"/>
<evidence type="ECO:0000256" key="1">
    <source>
        <dbReference type="ARBA" id="ARBA00010688"/>
    </source>
</evidence>
<keyword evidence="2" id="KW-0808">Transferase</keyword>
<evidence type="ECO:0000313" key="5">
    <source>
        <dbReference type="EMBL" id="PTI50965.1"/>
    </source>
</evidence>
<dbReference type="InterPro" id="IPR052700">
    <property type="entry name" value="Carb_kinase_PfkB-like"/>
</dbReference>